<accession>A0A1G2THI8</accession>
<proteinExistence type="predicted"/>
<organism evidence="1 2">
    <name type="scientific">Candidatus Zambryskibacteria bacterium RIFCSPHIGHO2_02_FULL_43_37</name>
    <dbReference type="NCBI Taxonomy" id="1802749"/>
    <lineage>
        <taxon>Bacteria</taxon>
        <taxon>Candidatus Zambryskiibacteriota</taxon>
    </lineage>
</organism>
<reference evidence="1 2" key="1">
    <citation type="journal article" date="2016" name="Nat. Commun.">
        <title>Thousands of microbial genomes shed light on interconnected biogeochemical processes in an aquifer system.</title>
        <authorList>
            <person name="Anantharaman K."/>
            <person name="Brown C.T."/>
            <person name="Hug L.A."/>
            <person name="Sharon I."/>
            <person name="Castelle C.J."/>
            <person name="Probst A.J."/>
            <person name="Thomas B.C."/>
            <person name="Singh A."/>
            <person name="Wilkins M.J."/>
            <person name="Karaoz U."/>
            <person name="Brodie E.L."/>
            <person name="Williams K.H."/>
            <person name="Hubbard S.S."/>
            <person name="Banfield J.F."/>
        </authorList>
    </citation>
    <scope>NUCLEOTIDE SEQUENCE [LARGE SCALE GENOMIC DNA]</scope>
</reference>
<comment type="caution">
    <text evidence="1">The sequence shown here is derived from an EMBL/GenBank/DDBJ whole genome shotgun (WGS) entry which is preliminary data.</text>
</comment>
<name>A0A1G2THI8_9BACT</name>
<sequence>MAYYFVAQIVRIDVPDDQAAEAVAKALDRHAALSVSSVSGLKGFDLVSTEVVDTDGSTVSTKYHDSAIESPIDTMMESL</sequence>
<evidence type="ECO:0000313" key="1">
    <source>
        <dbReference type="EMBL" id="OHA96747.1"/>
    </source>
</evidence>
<evidence type="ECO:0000313" key="2">
    <source>
        <dbReference type="Proteomes" id="UP000177279"/>
    </source>
</evidence>
<dbReference type="AlphaFoldDB" id="A0A1G2THI8"/>
<gene>
    <name evidence="1" type="ORF">A3D49_02805</name>
</gene>
<dbReference type="EMBL" id="MHVS01000004">
    <property type="protein sequence ID" value="OHA96747.1"/>
    <property type="molecule type" value="Genomic_DNA"/>
</dbReference>
<dbReference type="Proteomes" id="UP000177279">
    <property type="component" value="Unassembled WGS sequence"/>
</dbReference>
<protein>
    <submittedName>
        <fullName evidence="1">Uncharacterized protein</fullName>
    </submittedName>
</protein>